<sequence length="484" mass="54598">MNRTKPKLLIFSHICNPVLVTGGEKVLSLFLQELVIHYDCVMIVPEFGAIAHKAKSIGIRTVVLDIPLCFSLYTCAPSVFQEIETLKQQPAWRTVHALLAHERPDVVMVNTSVHPLPAMAAYSRGIPTVWLLMETLYDTVHRDKCAAFIAANCDIIVGMSRTVLKPFQGVKHARKTYKMPPYLKLDELVPGVWPQARTQLRRLYRWKDEHCVVGFIAATIYPNKGQLQFVEAMLPIAAENPNARFLIVGSQVDEGHYMACRTRVLKAGFEDRFVFYPFAEHIHQVYPAMDIVVVPSLMTEGFGMTSLEGMMFGKAVVAYSSGGLAEILTATGNERFLVPKGDISGLTERVRWLVKDETYRLVIAKRNSDAALREFGVDRFRVKLSALMAMIDVIPKNRPPIPVPVLTAPQDAPAPTPSRARTISARSNRQIRTISKRKKTRPTARRNLHRPTGRAHPVRRRSSRTTRAVGRARRHKSVRRRAKR</sequence>
<dbReference type="CDD" id="cd03801">
    <property type="entry name" value="GT4_PimA-like"/>
    <property type="match status" value="1"/>
</dbReference>
<keyword evidence="2" id="KW-0808">Transferase</keyword>
<name>A0ABW0QUR0_9BACL</name>
<reference evidence="3" key="1">
    <citation type="journal article" date="2019" name="Int. J. Syst. Evol. Microbiol.">
        <title>The Global Catalogue of Microorganisms (GCM) 10K type strain sequencing project: providing services to taxonomists for standard genome sequencing and annotation.</title>
        <authorList>
            <consortium name="The Broad Institute Genomics Platform"/>
            <consortium name="The Broad Institute Genome Sequencing Center for Infectious Disease"/>
            <person name="Wu L."/>
            <person name="Ma J."/>
        </authorList>
    </citation>
    <scope>NUCLEOTIDE SEQUENCE [LARGE SCALE GENOMIC DNA]</scope>
    <source>
        <strain evidence="3">CGMCC 1.18578</strain>
    </source>
</reference>
<dbReference type="Proteomes" id="UP001596108">
    <property type="component" value="Unassembled WGS sequence"/>
</dbReference>
<dbReference type="RefSeq" id="WP_378110339.1">
    <property type="nucleotide sequence ID" value="NZ_JBHSNC010000010.1"/>
</dbReference>
<dbReference type="SUPFAM" id="SSF53756">
    <property type="entry name" value="UDP-Glycosyltransferase/glycogen phosphorylase"/>
    <property type="match status" value="1"/>
</dbReference>
<accession>A0ABW0QUR0</accession>
<evidence type="ECO:0000256" key="1">
    <source>
        <dbReference type="SAM" id="MobiDB-lite"/>
    </source>
</evidence>
<feature type="compositionally biased region" description="Polar residues" evidence="1">
    <location>
        <begin position="419"/>
        <end position="433"/>
    </location>
</feature>
<dbReference type="GO" id="GO:0016757">
    <property type="term" value="F:glycosyltransferase activity"/>
    <property type="evidence" value="ECO:0007669"/>
    <property type="project" value="UniProtKB-KW"/>
</dbReference>
<proteinExistence type="predicted"/>
<dbReference type="PANTHER" id="PTHR12526">
    <property type="entry name" value="GLYCOSYLTRANSFERASE"/>
    <property type="match status" value="1"/>
</dbReference>
<keyword evidence="2" id="KW-0328">Glycosyltransferase</keyword>
<dbReference type="Gene3D" id="3.40.50.2000">
    <property type="entry name" value="Glycogen Phosphorylase B"/>
    <property type="match status" value="2"/>
</dbReference>
<feature type="region of interest" description="Disordered" evidence="1">
    <location>
        <begin position="407"/>
        <end position="484"/>
    </location>
</feature>
<dbReference type="EMBL" id="JBHSNC010000010">
    <property type="protein sequence ID" value="MFC5528498.1"/>
    <property type="molecule type" value="Genomic_DNA"/>
</dbReference>
<evidence type="ECO:0000313" key="3">
    <source>
        <dbReference type="Proteomes" id="UP001596108"/>
    </source>
</evidence>
<dbReference type="Pfam" id="PF13692">
    <property type="entry name" value="Glyco_trans_1_4"/>
    <property type="match status" value="1"/>
</dbReference>
<feature type="compositionally biased region" description="Basic residues" evidence="1">
    <location>
        <begin position="434"/>
        <end position="484"/>
    </location>
</feature>
<comment type="caution">
    <text evidence="2">The sequence shown here is derived from an EMBL/GenBank/DDBJ whole genome shotgun (WGS) entry which is preliminary data.</text>
</comment>
<organism evidence="2 3">
    <name type="scientific">Cohnella yongneupensis</name>
    <dbReference type="NCBI Taxonomy" id="425006"/>
    <lineage>
        <taxon>Bacteria</taxon>
        <taxon>Bacillati</taxon>
        <taxon>Bacillota</taxon>
        <taxon>Bacilli</taxon>
        <taxon>Bacillales</taxon>
        <taxon>Paenibacillaceae</taxon>
        <taxon>Cohnella</taxon>
    </lineage>
</organism>
<protein>
    <submittedName>
        <fullName evidence="2">Glycosyltransferase family 4 protein</fullName>
        <ecNumber evidence="2">2.4.-.-</ecNumber>
    </submittedName>
</protein>
<gene>
    <name evidence="2" type="ORF">ACFPQ4_03405</name>
</gene>
<dbReference type="EC" id="2.4.-.-" evidence="2"/>
<keyword evidence="3" id="KW-1185">Reference proteome</keyword>
<evidence type="ECO:0000313" key="2">
    <source>
        <dbReference type="EMBL" id="MFC5528498.1"/>
    </source>
</evidence>